<dbReference type="Proteomes" id="UP000499080">
    <property type="component" value="Unassembled WGS sequence"/>
</dbReference>
<comment type="caution">
    <text evidence="1">The sequence shown here is derived from an EMBL/GenBank/DDBJ whole genome shotgun (WGS) entry which is preliminary data.</text>
</comment>
<dbReference type="AlphaFoldDB" id="A0A4Y2IKD2"/>
<dbReference type="EMBL" id="BGPR01002740">
    <property type="protein sequence ID" value="GBM78218.1"/>
    <property type="molecule type" value="Genomic_DNA"/>
</dbReference>
<protein>
    <submittedName>
        <fullName evidence="1">Uncharacterized protein</fullName>
    </submittedName>
</protein>
<evidence type="ECO:0000313" key="1">
    <source>
        <dbReference type="EMBL" id="GBM78218.1"/>
    </source>
</evidence>
<keyword evidence="2" id="KW-1185">Reference proteome</keyword>
<reference evidence="1 2" key="1">
    <citation type="journal article" date="2019" name="Sci. Rep.">
        <title>Orb-weaving spider Araneus ventricosus genome elucidates the spidroin gene catalogue.</title>
        <authorList>
            <person name="Kono N."/>
            <person name="Nakamura H."/>
            <person name="Ohtoshi R."/>
            <person name="Moran D.A.P."/>
            <person name="Shinohara A."/>
            <person name="Yoshida Y."/>
            <person name="Fujiwara M."/>
            <person name="Mori M."/>
            <person name="Tomita M."/>
            <person name="Arakawa K."/>
        </authorList>
    </citation>
    <scope>NUCLEOTIDE SEQUENCE [LARGE SCALE GENOMIC DNA]</scope>
</reference>
<accession>A0A4Y2IKD2</accession>
<gene>
    <name evidence="1" type="ORF">AVEN_133001_1</name>
</gene>
<evidence type="ECO:0000313" key="2">
    <source>
        <dbReference type="Proteomes" id="UP000499080"/>
    </source>
</evidence>
<sequence>METWSMVIGHYMEHKDVETAFGHARRFRVYSGFLLQRSRFSLSDLAVSPLMSHKRMVSGDQRRTSKGYGLTTLWRLSLSRRLCYQSAGA</sequence>
<name>A0A4Y2IKD2_ARAVE</name>
<proteinExistence type="predicted"/>
<organism evidence="1 2">
    <name type="scientific">Araneus ventricosus</name>
    <name type="common">Orbweaver spider</name>
    <name type="synonym">Epeira ventricosa</name>
    <dbReference type="NCBI Taxonomy" id="182803"/>
    <lineage>
        <taxon>Eukaryota</taxon>
        <taxon>Metazoa</taxon>
        <taxon>Ecdysozoa</taxon>
        <taxon>Arthropoda</taxon>
        <taxon>Chelicerata</taxon>
        <taxon>Arachnida</taxon>
        <taxon>Araneae</taxon>
        <taxon>Araneomorphae</taxon>
        <taxon>Entelegynae</taxon>
        <taxon>Araneoidea</taxon>
        <taxon>Araneidae</taxon>
        <taxon>Araneus</taxon>
    </lineage>
</organism>